<evidence type="ECO:0000259" key="7">
    <source>
        <dbReference type="PROSITE" id="PS51382"/>
    </source>
</evidence>
<evidence type="ECO:0000256" key="4">
    <source>
        <dbReference type="PROSITE-ProRule" id="PRU00175"/>
    </source>
</evidence>
<reference evidence="8" key="1">
    <citation type="submission" date="2022-10" db="EMBL/GenBank/DDBJ databases">
        <title>Determination and structural analysis of whole genome sequence of Sarocladium strictum F4-1.</title>
        <authorList>
            <person name="Hu L."/>
            <person name="Jiang Y."/>
        </authorList>
    </citation>
    <scope>NUCLEOTIDE SEQUENCE</scope>
    <source>
        <strain evidence="8">F4-1</strain>
    </source>
</reference>
<dbReference type="Proteomes" id="UP001175261">
    <property type="component" value="Unassembled WGS sequence"/>
</dbReference>
<name>A0AA39L7W7_SARSR</name>
<feature type="domain" description="RING-type" evidence="6">
    <location>
        <begin position="365"/>
        <end position="404"/>
    </location>
</feature>
<keyword evidence="2 4" id="KW-0863">Zinc-finger</keyword>
<evidence type="ECO:0000259" key="6">
    <source>
        <dbReference type="PROSITE" id="PS50089"/>
    </source>
</evidence>
<dbReference type="InterPro" id="IPR017907">
    <property type="entry name" value="Znf_RING_CS"/>
</dbReference>
<dbReference type="Gene3D" id="3.30.40.10">
    <property type="entry name" value="Zinc/RING finger domain, C3HC4 (zinc finger)"/>
    <property type="match status" value="1"/>
</dbReference>
<keyword evidence="1" id="KW-0479">Metal-binding</keyword>
<dbReference type="PROSITE" id="PS51382">
    <property type="entry name" value="SPX"/>
    <property type="match status" value="1"/>
</dbReference>
<evidence type="ECO:0000256" key="1">
    <source>
        <dbReference type="ARBA" id="ARBA00022723"/>
    </source>
</evidence>
<dbReference type="Pfam" id="PF13920">
    <property type="entry name" value="zf-C3HC4_3"/>
    <property type="match status" value="1"/>
</dbReference>
<proteinExistence type="predicted"/>
<feature type="domain" description="SPX" evidence="7">
    <location>
        <begin position="1"/>
        <end position="329"/>
    </location>
</feature>
<evidence type="ECO:0000313" key="9">
    <source>
        <dbReference type="Proteomes" id="UP001175261"/>
    </source>
</evidence>
<protein>
    <submittedName>
        <fullName evidence="8">Uncharacterized protein</fullName>
    </submittedName>
</protein>
<dbReference type="AlphaFoldDB" id="A0AA39L7W7"/>
<dbReference type="InterPro" id="IPR001841">
    <property type="entry name" value="Znf_RING"/>
</dbReference>
<keyword evidence="9" id="KW-1185">Reference proteome</keyword>
<evidence type="ECO:0000313" key="8">
    <source>
        <dbReference type="EMBL" id="KAK0387124.1"/>
    </source>
</evidence>
<keyword evidence="3" id="KW-0862">Zinc</keyword>
<dbReference type="PROSITE" id="PS50089">
    <property type="entry name" value="ZF_RING_2"/>
    <property type="match status" value="1"/>
</dbReference>
<dbReference type="InterPro" id="IPR004331">
    <property type="entry name" value="SPX_dom"/>
</dbReference>
<dbReference type="PROSITE" id="PS00518">
    <property type="entry name" value="ZF_RING_1"/>
    <property type="match status" value="1"/>
</dbReference>
<dbReference type="GO" id="GO:0008270">
    <property type="term" value="F:zinc ion binding"/>
    <property type="evidence" value="ECO:0007669"/>
    <property type="project" value="UniProtKB-KW"/>
</dbReference>
<sequence>MKFARDFRDALASQGFPEHWVHQAIPYGRLKKCLKKVQRELQDLGLDPETLRSLLDPDSESPLALQYQLKTSSSSNIVRPKLTVDVHLQDGVVVDASLTPASRRFLEKLASDVATQKLLPHGASGRKGSQPSEPESEPGDDATAEHRHSGDTIMTNSAPGAKHETIEVPLTFDGEFFDLLQNDVVNLDALQDQEQNKMLNEVEELGKEVAVVAKPSRFSKNDLARWREIFELYLDAEIFFATHEQDHGARSSSRALKQLQLFQGEIEKRRLNQKFKLRESQVAFDRFLQLNASLLKNLQFQELNRLAVSKILKKFDKRTALGISKTFPVAVPSEKLLAGSVAKDVCAQMSEQLVKIVPQLNDYLCPVCFSVAYRPVKLDCQHIFCLRCVVKMQRRKENHCPLCRSDVVMTASADNLDYELAKYLRKYFAKEAKEKQKADDLERGIEDYGPDYRHNDCTIM</sequence>
<dbReference type="PANTHER" id="PTHR23327:SF51">
    <property type="entry name" value="TRANSCRIPTIONAL REGULATOR OF YEAST FORM ADHERENCE 3"/>
    <property type="match status" value="1"/>
</dbReference>
<dbReference type="EMBL" id="JAPDFR010000004">
    <property type="protein sequence ID" value="KAK0387124.1"/>
    <property type="molecule type" value="Genomic_DNA"/>
</dbReference>
<accession>A0AA39L7W7</accession>
<dbReference type="SMART" id="SM00184">
    <property type="entry name" value="RING"/>
    <property type="match status" value="1"/>
</dbReference>
<evidence type="ECO:0000256" key="2">
    <source>
        <dbReference type="ARBA" id="ARBA00022771"/>
    </source>
</evidence>
<evidence type="ECO:0000256" key="5">
    <source>
        <dbReference type="SAM" id="MobiDB-lite"/>
    </source>
</evidence>
<organism evidence="8 9">
    <name type="scientific">Sarocladium strictum</name>
    <name type="common">Black bundle disease fungus</name>
    <name type="synonym">Acremonium strictum</name>
    <dbReference type="NCBI Taxonomy" id="5046"/>
    <lineage>
        <taxon>Eukaryota</taxon>
        <taxon>Fungi</taxon>
        <taxon>Dikarya</taxon>
        <taxon>Ascomycota</taxon>
        <taxon>Pezizomycotina</taxon>
        <taxon>Sordariomycetes</taxon>
        <taxon>Hypocreomycetidae</taxon>
        <taxon>Hypocreales</taxon>
        <taxon>Sarocladiaceae</taxon>
        <taxon>Sarocladium</taxon>
    </lineage>
</organism>
<dbReference type="Pfam" id="PF03105">
    <property type="entry name" value="SPX"/>
    <property type="match status" value="1"/>
</dbReference>
<feature type="region of interest" description="Disordered" evidence="5">
    <location>
        <begin position="116"/>
        <end position="161"/>
    </location>
</feature>
<dbReference type="InterPro" id="IPR013083">
    <property type="entry name" value="Znf_RING/FYVE/PHD"/>
</dbReference>
<gene>
    <name evidence="8" type="ORF">NLU13_5437</name>
</gene>
<evidence type="ECO:0000256" key="3">
    <source>
        <dbReference type="ARBA" id="ARBA00022833"/>
    </source>
</evidence>
<dbReference type="PANTHER" id="PTHR23327">
    <property type="entry name" value="RING FINGER PROTEIN 127"/>
    <property type="match status" value="1"/>
</dbReference>
<comment type="caution">
    <text evidence="8">The sequence shown here is derived from an EMBL/GenBank/DDBJ whole genome shotgun (WGS) entry which is preliminary data.</text>
</comment>
<dbReference type="SUPFAM" id="SSF57850">
    <property type="entry name" value="RING/U-box"/>
    <property type="match status" value="1"/>
</dbReference>